<dbReference type="Pfam" id="PF07624">
    <property type="entry name" value="PSD2"/>
    <property type="match status" value="1"/>
</dbReference>
<feature type="domain" description="DUF1595" evidence="5">
    <location>
        <begin position="258"/>
        <end position="317"/>
    </location>
</feature>
<evidence type="ECO:0008006" key="8">
    <source>
        <dbReference type="Google" id="ProtNLM"/>
    </source>
</evidence>
<dbReference type="InterPro" id="IPR013039">
    <property type="entry name" value="DUF1588"/>
</dbReference>
<feature type="domain" description="DUF1588" evidence="3">
    <location>
        <begin position="480"/>
        <end position="575"/>
    </location>
</feature>
<dbReference type="AlphaFoldDB" id="A0A5C5UWK8"/>
<dbReference type="Pfam" id="PF07631">
    <property type="entry name" value="PSD4"/>
    <property type="match status" value="1"/>
</dbReference>
<evidence type="ECO:0000313" key="6">
    <source>
        <dbReference type="EMBL" id="TWT29802.1"/>
    </source>
</evidence>
<reference evidence="6 7" key="1">
    <citation type="submission" date="2019-02" db="EMBL/GenBank/DDBJ databases">
        <title>Deep-cultivation of Planctomycetes and their phenomic and genomic characterization uncovers novel biology.</title>
        <authorList>
            <person name="Wiegand S."/>
            <person name="Jogler M."/>
            <person name="Boedeker C."/>
            <person name="Pinto D."/>
            <person name="Vollmers J."/>
            <person name="Rivas-Marin E."/>
            <person name="Kohn T."/>
            <person name="Peeters S.H."/>
            <person name="Heuer A."/>
            <person name="Rast P."/>
            <person name="Oberbeckmann S."/>
            <person name="Bunk B."/>
            <person name="Jeske O."/>
            <person name="Meyerdierks A."/>
            <person name="Storesund J.E."/>
            <person name="Kallscheuer N."/>
            <person name="Luecker S."/>
            <person name="Lage O.M."/>
            <person name="Pohl T."/>
            <person name="Merkel B.J."/>
            <person name="Hornburger P."/>
            <person name="Mueller R.-W."/>
            <person name="Bruemmer F."/>
            <person name="Labrenz M."/>
            <person name="Spormann A.M."/>
            <person name="Op Den Camp H."/>
            <person name="Overmann J."/>
            <person name="Amann R."/>
            <person name="Jetten M.S.M."/>
            <person name="Mascher T."/>
            <person name="Medema M.H."/>
            <person name="Devos D.P."/>
            <person name="Kaster A.-K."/>
            <person name="Ovreas L."/>
            <person name="Rohde M."/>
            <person name="Galperin M.Y."/>
            <person name="Jogler C."/>
        </authorList>
    </citation>
    <scope>NUCLEOTIDE SEQUENCE [LARGE SCALE GENOMIC DNA]</scope>
    <source>
        <strain evidence="6 7">KOR42</strain>
    </source>
</reference>
<name>A0A5C5UWK8_9PLAN</name>
<feature type="domain" description="DUF1585" evidence="2">
    <location>
        <begin position="626"/>
        <end position="699"/>
    </location>
</feature>
<dbReference type="Pfam" id="PF07637">
    <property type="entry name" value="PSD5"/>
    <property type="match status" value="1"/>
</dbReference>
<accession>A0A5C5UWK8</accession>
<evidence type="ECO:0000313" key="7">
    <source>
        <dbReference type="Proteomes" id="UP000317243"/>
    </source>
</evidence>
<dbReference type="Pfam" id="PF07627">
    <property type="entry name" value="PSCyt3"/>
    <property type="match status" value="1"/>
</dbReference>
<keyword evidence="7" id="KW-1185">Reference proteome</keyword>
<dbReference type="Proteomes" id="UP000317243">
    <property type="component" value="Unassembled WGS sequence"/>
</dbReference>
<evidence type="ECO:0000256" key="1">
    <source>
        <dbReference type="SAM" id="MobiDB-lite"/>
    </source>
</evidence>
<evidence type="ECO:0000259" key="3">
    <source>
        <dbReference type="Pfam" id="PF07627"/>
    </source>
</evidence>
<evidence type="ECO:0000259" key="2">
    <source>
        <dbReference type="Pfam" id="PF07624"/>
    </source>
</evidence>
<dbReference type="InterPro" id="IPR013043">
    <property type="entry name" value="DUF1595"/>
</dbReference>
<evidence type="ECO:0000259" key="4">
    <source>
        <dbReference type="Pfam" id="PF07631"/>
    </source>
</evidence>
<organism evidence="6 7">
    <name type="scientific">Thalassoglobus neptunius</name>
    <dbReference type="NCBI Taxonomy" id="1938619"/>
    <lineage>
        <taxon>Bacteria</taxon>
        <taxon>Pseudomonadati</taxon>
        <taxon>Planctomycetota</taxon>
        <taxon>Planctomycetia</taxon>
        <taxon>Planctomycetales</taxon>
        <taxon>Planctomycetaceae</taxon>
        <taxon>Thalassoglobus</taxon>
    </lineage>
</organism>
<comment type="caution">
    <text evidence="6">The sequence shown here is derived from an EMBL/GenBank/DDBJ whole genome shotgun (WGS) entry which is preliminary data.</text>
</comment>
<sequence>MSPVHIQRYLEAADLALEAAISRKPRPMSEKKRLHYSRKSEVRFFGQKAQRRMLVVEDGELRFFSEPANDKPAYLDQFSRITRKRPGRYKVRVAARTLDSQGEKLTFEVRTASNKQRLGIETIAWCDASGDDYGIYQTESTFQPGETIIIAPYRLNDMRRQRGLSQYAPGDAPRIRDRVNQPDNLPPPKGLALGIGWIEVEGPIVEQWPSLGHQRLFGKVPLVPFGELPAEIKTPGSLNEFRESRDLTPHSEQPKKDARLLLADFLPRVFRRPVDDASLQAYVDIANSRLDSGECFESAMMVSYRAALCSPEFLFLIGNEGPLDDHALASRLAYFLWRSAPDERLRQLANDGRLSEPEVLHRETDRLLASPRSSAFVNDFVDQWLHLRKIFATQPDKRRYPEFYVQEGGRNFKDDPLLVHAMIEETRLFFTDLLQNDGNLLQFIDSDFTYLNDRLARFYDLPEVDGSALKRVSLPERSVRGGVLTQASVLKVTANGTRTSPVLRGVWVLENILGRKPLPPPPDAGSIDPDTRGTTTIREQLKKHQNSETCASCHRQIDPPGFALESFDPAGQWRKVYRTLDGVEKVKRHRPQPPPAPGVKLRGRDILGPLPYLPAEPVDASGKLLNGEIFSGIRDFKAILLREPKIISRNLAAKLLTFATGRRSEPGDLLELDRLVAEIEKNDYGLRSLIHELVQSHLFLAR</sequence>
<protein>
    <recommendedName>
        <fullName evidence="8">DUF1592 domain-containing protein</fullName>
    </recommendedName>
</protein>
<feature type="region of interest" description="Disordered" evidence="1">
    <location>
        <begin position="165"/>
        <end position="186"/>
    </location>
</feature>
<feature type="domain" description="DUF1592" evidence="4">
    <location>
        <begin position="323"/>
        <end position="461"/>
    </location>
</feature>
<proteinExistence type="predicted"/>
<dbReference type="InterPro" id="IPR011478">
    <property type="entry name" value="DUF1585"/>
</dbReference>
<gene>
    <name evidence="6" type="ORF">KOR42_54950</name>
</gene>
<dbReference type="EMBL" id="SIHI01000114">
    <property type="protein sequence ID" value="TWT29802.1"/>
    <property type="molecule type" value="Genomic_DNA"/>
</dbReference>
<evidence type="ECO:0000259" key="5">
    <source>
        <dbReference type="Pfam" id="PF07637"/>
    </source>
</evidence>
<dbReference type="InterPro" id="IPR013042">
    <property type="entry name" value="DUF1592"/>
</dbReference>